<dbReference type="NCBIfam" id="TIGR01640">
    <property type="entry name" value="F_box_assoc_1"/>
    <property type="match status" value="1"/>
</dbReference>
<feature type="domain" description="F-box" evidence="2">
    <location>
        <begin position="40"/>
        <end position="85"/>
    </location>
</feature>
<gene>
    <name evidence="5" type="ORF">ALMOND_2B013693</name>
    <name evidence="4" type="ORF">L3X38_002545</name>
</gene>
<evidence type="ECO:0000256" key="1">
    <source>
        <dbReference type="SAM" id="MobiDB-lite"/>
    </source>
</evidence>
<feature type="region of interest" description="Disordered" evidence="1">
    <location>
        <begin position="1"/>
        <end position="38"/>
    </location>
</feature>
<dbReference type="PANTHER" id="PTHR31672:SF13">
    <property type="entry name" value="F-BOX PROTEIN CPR30-LIKE"/>
    <property type="match status" value="1"/>
</dbReference>
<dbReference type="PANTHER" id="PTHR31672">
    <property type="entry name" value="BNACNNG10540D PROTEIN"/>
    <property type="match status" value="1"/>
</dbReference>
<dbReference type="InterPro" id="IPR036047">
    <property type="entry name" value="F-box-like_dom_sf"/>
</dbReference>
<feature type="domain" description="Ig-like" evidence="3">
    <location>
        <begin position="332"/>
        <end position="427"/>
    </location>
</feature>
<proteinExistence type="predicted"/>
<dbReference type="Pfam" id="PF07734">
    <property type="entry name" value="FBA_1"/>
    <property type="match status" value="1"/>
</dbReference>
<dbReference type="PROSITE" id="PS50181">
    <property type="entry name" value="FBOX"/>
    <property type="match status" value="1"/>
</dbReference>
<name>A0A5E4FN98_PRUDU</name>
<reference evidence="4 7" key="3">
    <citation type="journal article" date="2022" name="G3 (Bethesda)">
        <title>Whole-genome sequence and methylome profiling of the almond [Prunus dulcis (Mill.) D.A. Webb] cultivar 'Nonpareil'.</title>
        <authorList>
            <person name="D'Amico-Willman K.M."/>
            <person name="Ouma W.Z."/>
            <person name="Meulia T."/>
            <person name="Sideli G.M."/>
            <person name="Gradziel T.M."/>
            <person name="Fresnedo-Ramirez J."/>
        </authorList>
    </citation>
    <scope>NUCLEOTIDE SEQUENCE [LARGE SCALE GENOMIC DNA]</scope>
    <source>
        <strain evidence="4">Clone GOH B32 T37-40</strain>
    </source>
</reference>
<dbReference type="Proteomes" id="UP001054821">
    <property type="component" value="Chromosome 1"/>
</dbReference>
<sequence>MARETKGNPMNPRKKVATRAAMSSKNKEQSGEQCQPKAPCSKFQQLPQALVLEILSSLSIKTLLNCRCVCKDWLSIISDPQFTKLHSSRSPVGILIKTYPPIRKSRKLDFTHIEDCAGSDLLLEKIRFNPQNSLPIGAMPEFRLINSCNGLLCLSGPNRDYPCFVCNPILGEHISIPPTNLSRNKCFFVGLGFSNGTNEYKLLQMTNGTEAEIYTIGTGVWRSVGNAPGDIDQLPFNPFLHGALHWVSYSSTVPDFIHSFDFEREQFRPLPVPSLLGNRFSDCYILEVVGERLCLSVFDDDYSKFDMWVMEEYGVQESWTKILVFGNLYECPEERICHVYEPIMFLRNGEILLLFNNCAVVCYNQETKSFREIRITWTRSPFEAIAYSPSFVSLYNVSKGEEVKRVRRSKKSGKKSGKLLLEGSYECAGSAGFNSEDEDCIHSMRWPLGLCCKRLRFPMCQQWFESFDDTGSY</sequence>
<dbReference type="SUPFAM" id="SSF81383">
    <property type="entry name" value="F-box domain"/>
    <property type="match status" value="1"/>
</dbReference>
<reference evidence="5" key="1">
    <citation type="submission" date="2019-07" db="EMBL/GenBank/DDBJ databases">
        <authorList>
            <person name="Alioto T."/>
            <person name="Alioto T."/>
            <person name="Gomez Garrido J."/>
        </authorList>
    </citation>
    <scope>NUCLEOTIDE SEQUENCE</scope>
</reference>
<dbReference type="SUPFAM" id="SSF50965">
    <property type="entry name" value="Galactose oxidase, central domain"/>
    <property type="match status" value="1"/>
</dbReference>
<dbReference type="InterPro" id="IPR007110">
    <property type="entry name" value="Ig-like_dom"/>
</dbReference>
<dbReference type="Gene3D" id="1.20.1280.50">
    <property type="match status" value="1"/>
</dbReference>
<reference evidence="6" key="2">
    <citation type="journal article" date="2020" name="Plant J.">
        <title>Transposons played a major role in the diversification between the closely related almond and peach genomes: results from the almond genome sequence.</title>
        <authorList>
            <person name="Alioto T."/>
            <person name="Alexiou K.G."/>
            <person name="Bardil A."/>
            <person name="Barteri F."/>
            <person name="Castanera R."/>
            <person name="Cruz F."/>
            <person name="Dhingra A."/>
            <person name="Duval H."/>
            <person name="Fernandez I Marti A."/>
            <person name="Frias L."/>
            <person name="Galan B."/>
            <person name="Garcia J.L."/>
            <person name="Howad W."/>
            <person name="Gomez-Garrido J."/>
            <person name="Gut M."/>
            <person name="Julca I."/>
            <person name="Morata J."/>
            <person name="Puigdomenech P."/>
            <person name="Ribeca P."/>
            <person name="Rubio Cabetas M.J."/>
            <person name="Vlasova A."/>
            <person name="Wirthensohn M."/>
            <person name="Garcia-Mas J."/>
            <person name="Gabaldon T."/>
            <person name="Casacuberta J.M."/>
            <person name="Arus P."/>
        </authorList>
    </citation>
    <scope>NUCLEOTIDE SEQUENCE [LARGE SCALE GENOMIC DNA]</scope>
    <source>
        <strain evidence="6">cv. Texas</strain>
    </source>
</reference>
<evidence type="ECO:0000259" key="2">
    <source>
        <dbReference type="PROSITE" id="PS50181"/>
    </source>
</evidence>
<protein>
    <submittedName>
        <fullName evidence="5">PREDICTED: F-box</fullName>
    </submittedName>
</protein>
<dbReference type="EMBL" id="CABIKO010000154">
    <property type="protein sequence ID" value="VVA28936.1"/>
    <property type="molecule type" value="Genomic_DNA"/>
</dbReference>
<dbReference type="SMART" id="SM00256">
    <property type="entry name" value="FBOX"/>
    <property type="match status" value="1"/>
</dbReference>
<dbReference type="PROSITE" id="PS50835">
    <property type="entry name" value="IG_LIKE"/>
    <property type="match status" value="1"/>
</dbReference>
<dbReference type="InParanoid" id="A0A5E4FN98"/>
<dbReference type="Proteomes" id="UP000327085">
    <property type="component" value="Chromosome 1"/>
</dbReference>
<dbReference type="OMA" id="GIRESWI"/>
<dbReference type="InterPro" id="IPR006527">
    <property type="entry name" value="F-box-assoc_dom_typ1"/>
</dbReference>
<dbReference type="Pfam" id="PF00646">
    <property type="entry name" value="F-box"/>
    <property type="match status" value="1"/>
</dbReference>
<evidence type="ECO:0000313" key="5">
    <source>
        <dbReference type="EMBL" id="VVA28936.1"/>
    </source>
</evidence>
<evidence type="ECO:0000313" key="4">
    <source>
        <dbReference type="EMBL" id="KAI5349656.1"/>
    </source>
</evidence>
<keyword evidence="7" id="KW-1185">Reference proteome</keyword>
<accession>A0A5E4FN98</accession>
<dbReference type="InterPro" id="IPR017451">
    <property type="entry name" value="F-box-assoc_interact_dom"/>
</dbReference>
<evidence type="ECO:0000259" key="3">
    <source>
        <dbReference type="PROSITE" id="PS50835"/>
    </source>
</evidence>
<dbReference type="InterPro" id="IPR001810">
    <property type="entry name" value="F-box_dom"/>
</dbReference>
<evidence type="ECO:0000313" key="7">
    <source>
        <dbReference type="Proteomes" id="UP001054821"/>
    </source>
</evidence>
<dbReference type="InterPro" id="IPR050796">
    <property type="entry name" value="SCF_F-box_component"/>
</dbReference>
<dbReference type="InterPro" id="IPR011043">
    <property type="entry name" value="Gal_Oxase/kelch_b-propeller"/>
</dbReference>
<evidence type="ECO:0000313" key="6">
    <source>
        <dbReference type="Proteomes" id="UP000327085"/>
    </source>
</evidence>
<dbReference type="AlphaFoldDB" id="A0A5E4FN98"/>
<dbReference type="Gramene" id="VVA28936">
    <property type="protein sequence ID" value="VVA28936"/>
    <property type="gene ID" value="Prudul26B013693"/>
</dbReference>
<organism evidence="5 6">
    <name type="scientific">Prunus dulcis</name>
    <name type="common">Almond</name>
    <name type="synonym">Amygdalus dulcis</name>
    <dbReference type="NCBI Taxonomy" id="3755"/>
    <lineage>
        <taxon>Eukaryota</taxon>
        <taxon>Viridiplantae</taxon>
        <taxon>Streptophyta</taxon>
        <taxon>Embryophyta</taxon>
        <taxon>Tracheophyta</taxon>
        <taxon>Spermatophyta</taxon>
        <taxon>Magnoliopsida</taxon>
        <taxon>eudicotyledons</taxon>
        <taxon>Gunneridae</taxon>
        <taxon>Pentapetalae</taxon>
        <taxon>rosids</taxon>
        <taxon>fabids</taxon>
        <taxon>Rosales</taxon>
        <taxon>Rosaceae</taxon>
        <taxon>Amygdaloideae</taxon>
        <taxon>Amygdaleae</taxon>
        <taxon>Prunus</taxon>
    </lineage>
</organism>
<dbReference type="EMBL" id="JAJFAZ020000001">
    <property type="protein sequence ID" value="KAI5349656.1"/>
    <property type="molecule type" value="Genomic_DNA"/>
</dbReference>